<evidence type="ECO:0000313" key="2">
    <source>
        <dbReference type="Proteomes" id="UP001234495"/>
    </source>
</evidence>
<dbReference type="Proteomes" id="UP001234495">
    <property type="component" value="Unassembled WGS sequence"/>
</dbReference>
<organism evidence="1 2">
    <name type="scientific">Metabacillus malikii</name>
    <dbReference type="NCBI Taxonomy" id="1504265"/>
    <lineage>
        <taxon>Bacteria</taxon>
        <taxon>Bacillati</taxon>
        <taxon>Bacillota</taxon>
        <taxon>Bacilli</taxon>
        <taxon>Bacillales</taxon>
        <taxon>Bacillaceae</taxon>
        <taxon>Metabacillus</taxon>
    </lineage>
</organism>
<evidence type="ECO:0000313" key="1">
    <source>
        <dbReference type="EMBL" id="MDQ0231489.1"/>
    </source>
</evidence>
<dbReference type="EMBL" id="JAUSUD010000012">
    <property type="protein sequence ID" value="MDQ0231489.1"/>
    <property type="molecule type" value="Genomic_DNA"/>
</dbReference>
<keyword evidence="2" id="KW-1185">Reference proteome</keyword>
<accession>A0ABT9ZGS9</accession>
<reference evidence="1 2" key="1">
    <citation type="submission" date="2023-07" db="EMBL/GenBank/DDBJ databases">
        <title>Genomic Encyclopedia of Type Strains, Phase IV (KMG-IV): sequencing the most valuable type-strain genomes for metagenomic binning, comparative biology and taxonomic classification.</title>
        <authorList>
            <person name="Goeker M."/>
        </authorList>
    </citation>
    <scope>NUCLEOTIDE SEQUENCE [LARGE SCALE GENOMIC DNA]</scope>
    <source>
        <strain evidence="1 2">DSM 29005</strain>
    </source>
</reference>
<name>A0ABT9ZGS9_9BACI</name>
<sequence length="63" mass="7338">MHEKQKHIYVGVDLHKHQHVAVIINCWQEKLDEIKVENKPPAFSTFLLDIDKLTEGGLNLYLV</sequence>
<proteinExistence type="predicted"/>
<protein>
    <recommendedName>
        <fullName evidence="3">IS110 family transposase</fullName>
    </recommendedName>
</protein>
<comment type="caution">
    <text evidence="1">The sequence shown here is derived from an EMBL/GenBank/DDBJ whole genome shotgun (WGS) entry which is preliminary data.</text>
</comment>
<evidence type="ECO:0008006" key="3">
    <source>
        <dbReference type="Google" id="ProtNLM"/>
    </source>
</evidence>
<gene>
    <name evidence="1" type="ORF">J2S19_002772</name>
</gene>